<name>A0ABZ2LWM1_9BACT</name>
<reference evidence="2 3" key="1">
    <citation type="submission" date="2021-12" db="EMBL/GenBank/DDBJ databases">
        <title>Discovery of the Pendulisporaceae a myxobacterial family with distinct sporulation behavior and unique specialized metabolism.</title>
        <authorList>
            <person name="Garcia R."/>
            <person name="Popoff A."/>
            <person name="Bader C.D."/>
            <person name="Loehr J."/>
            <person name="Walesch S."/>
            <person name="Walt C."/>
            <person name="Boldt J."/>
            <person name="Bunk B."/>
            <person name="Haeckl F.J.F.P.J."/>
            <person name="Gunesch A.P."/>
            <person name="Birkelbach J."/>
            <person name="Nuebel U."/>
            <person name="Pietschmann T."/>
            <person name="Bach T."/>
            <person name="Mueller R."/>
        </authorList>
    </citation>
    <scope>NUCLEOTIDE SEQUENCE [LARGE SCALE GENOMIC DNA]</scope>
    <source>
        <strain evidence="2 3">MSr11954</strain>
    </source>
</reference>
<evidence type="ECO:0000256" key="1">
    <source>
        <dbReference type="SAM" id="MobiDB-lite"/>
    </source>
</evidence>
<protein>
    <submittedName>
        <fullName evidence="2">Uncharacterized protein</fullName>
    </submittedName>
</protein>
<organism evidence="2 3">
    <name type="scientific">Pendulispora albinea</name>
    <dbReference type="NCBI Taxonomy" id="2741071"/>
    <lineage>
        <taxon>Bacteria</taxon>
        <taxon>Pseudomonadati</taxon>
        <taxon>Myxococcota</taxon>
        <taxon>Myxococcia</taxon>
        <taxon>Myxococcales</taxon>
        <taxon>Sorangiineae</taxon>
        <taxon>Pendulisporaceae</taxon>
        <taxon>Pendulispora</taxon>
    </lineage>
</organism>
<proteinExistence type="predicted"/>
<gene>
    <name evidence="2" type="ORF">LZC94_40040</name>
</gene>
<keyword evidence="3" id="KW-1185">Reference proteome</keyword>
<feature type="compositionally biased region" description="Polar residues" evidence="1">
    <location>
        <begin position="14"/>
        <end position="28"/>
    </location>
</feature>
<dbReference type="EMBL" id="CP089984">
    <property type="protein sequence ID" value="WXB14009.1"/>
    <property type="molecule type" value="Genomic_DNA"/>
</dbReference>
<dbReference type="NCBIfam" id="NF040603">
    <property type="entry name" value="choice_anch_P"/>
    <property type="match status" value="1"/>
</dbReference>
<accession>A0ABZ2LWM1</accession>
<evidence type="ECO:0000313" key="2">
    <source>
        <dbReference type="EMBL" id="WXB14009.1"/>
    </source>
</evidence>
<sequence length="269" mass="27372">MLGLLAAGCAAGPDSSTGDGTDNLTGDSANHCDHCPPPPPPPPPAGCKYVGNSRVVDVHLLAGLRIPLLDVGKFLEPNGIHVPFSDASIGPSGGHAKADLLDLQIPNLLRARVLEATADGADCKAAAVAEVANVEVGLSKLKLLNGTSLEIVNQLLADLGVQADIQADVLKASASASCKDGKPVLSGDTIVAKLRIGNNNILNIVPGKANQKIELLGEGLGHGIYIAINEQIVESKGNSGKIQVNALHVNVLDLADVVVSAAEAGITCQ</sequence>
<feature type="region of interest" description="Disordered" evidence="1">
    <location>
        <begin position="11"/>
        <end position="37"/>
    </location>
</feature>
<dbReference type="RefSeq" id="WP_394823624.1">
    <property type="nucleotide sequence ID" value="NZ_CP089984.1"/>
</dbReference>
<evidence type="ECO:0000313" key="3">
    <source>
        <dbReference type="Proteomes" id="UP001370348"/>
    </source>
</evidence>
<dbReference type="Proteomes" id="UP001370348">
    <property type="component" value="Chromosome"/>
</dbReference>